<gene>
    <name evidence="2" type="ORF">PVT01_000111000</name>
</gene>
<accession>A0A1G4E7U6</accession>
<evidence type="ECO:0000256" key="1">
    <source>
        <dbReference type="SAM" id="MobiDB-lite"/>
    </source>
</evidence>
<dbReference type="Pfam" id="PF05795">
    <property type="entry name" value="Plasmodium_Vir"/>
    <property type="match status" value="1"/>
</dbReference>
<name>A0A1G4E7U6_PLAVI</name>
<sequence>MGYGENDEFYTCGRCKLLNYWLYDRLKRILPSPNEVNFKAAVLDLHSKWNKFNQTSFEFIPVEKRCKPDSIIPTFQDIEGNKRIHEHCLNYYGISKNSINNDECQEYKDYIQSQSLKYEQFESLFPKDKDNCTTYYKHCKSYDPKNLGTDSNCPHKIEIAEASGDVAALSGQTTFYGGGEREIRDGEQDSGGEENEAEVRGVDGGGLREDEEKVEHLRMAASDLDPGAAIRSGSAQVDEQGQLVLTATEPSAPNSSVMPVGLSLFGIASFSTILYKFTPLRSVFYKLIHKNKSPINHQHEVPEELLEYMITSGSNNRDNRPNYIAYHPA</sequence>
<proteinExistence type="predicted"/>
<organism evidence="2 3">
    <name type="scientific">Plasmodium vivax</name>
    <name type="common">malaria parasite P. vivax</name>
    <dbReference type="NCBI Taxonomy" id="5855"/>
    <lineage>
        <taxon>Eukaryota</taxon>
        <taxon>Sar</taxon>
        <taxon>Alveolata</taxon>
        <taxon>Apicomplexa</taxon>
        <taxon>Aconoidasida</taxon>
        <taxon>Haemosporida</taxon>
        <taxon>Plasmodiidae</taxon>
        <taxon>Plasmodium</taxon>
        <taxon>Plasmodium (Plasmodium)</taxon>
    </lineage>
</organism>
<reference evidence="2 3" key="1">
    <citation type="submission" date="2016-07" db="EMBL/GenBank/DDBJ databases">
        <authorList>
            <consortium name="Pathogen Informatics"/>
        </authorList>
    </citation>
    <scope>NUCLEOTIDE SEQUENCE [LARGE SCALE GENOMIC DNA]</scope>
</reference>
<dbReference type="Proteomes" id="UP000196402">
    <property type="component" value="Unassembled WGS sequence"/>
</dbReference>
<feature type="compositionally biased region" description="Basic and acidic residues" evidence="1">
    <location>
        <begin position="197"/>
        <end position="206"/>
    </location>
</feature>
<dbReference type="VEuPathDB" id="PlasmoDB:PVP01_0003750"/>
<dbReference type="InterPro" id="IPR008780">
    <property type="entry name" value="Plasmodium_Vir"/>
</dbReference>
<evidence type="ECO:0000313" key="3">
    <source>
        <dbReference type="Proteomes" id="UP000196402"/>
    </source>
</evidence>
<dbReference type="AlphaFoldDB" id="A0A1G4E7U6"/>
<protein>
    <submittedName>
        <fullName evidence="2">Vir protein, putative</fullName>
    </submittedName>
</protein>
<dbReference type="VEuPathDB" id="PlasmoDB:PVPAM_060042200"/>
<dbReference type="EMBL" id="FLYH01000357">
    <property type="protein sequence ID" value="SCA60432.1"/>
    <property type="molecule type" value="Genomic_DNA"/>
</dbReference>
<dbReference type="VEuPathDB" id="PlasmoDB:PVW1_040034800"/>
<dbReference type="VEuPathDB" id="PlasmoDB:PVX_096945"/>
<feature type="region of interest" description="Disordered" evidence="1">
    <location>
        <begin position="176"/>
        <end position="206"/>
    </location>
</feature>
<evidence type="ECO:0000313" key="2">
    <source>
        <dbReference type="EMBL" id="SCA60432.1"/>
    </source>
</evidence>